<proteinExistence type="predicted"/>
<dbReference type="SMART" id="SM00418">
    <property type="entry name" value="HTH_ARSR"/>
    <property type="match status" value="1"/>
</dbReference>
<feature type="domain" description="HTH arsR-type" evidence="4">
    <location>
        <begin position="2"/>
        <end position="93"/>
    </location>
</feature>
<dbReference type="InterPro" id="IPR036388">
    <property type="entry name" value="WH-like_DNA-bd_sf"/>
</dbReference>
<dbReference type="CDD" id="cd00090">
    <property type="entry name" value="HTH_ARSR"/>
    <property type="match status" value="1"/>
</dbReference>
<evidence type="ECO:0000259" key="4">
    <source>
        <dbReference type="PROSITE" id="PS50987"/>
    </source>
</evidence>
<name>A0A1F5P4Y7_9BACT</name>
<dbReference type="InterPro" id="IPR001845">
    <property type="entry name" value="HTH_ArsR_DNA-bd_dom"/>
</dbReference>
<dbReference type="NCBIfam" id="NF033788">
    <property type="entry name" value="HTH_metalloreg"/>
    <property type="match status" value="1"/>
</dbReference>
<organism evidence="5 6">
    <name type="scientific">Candidatus Doudnabacteria bacterium RIFCSPHIGHO2_02_FULL_46_11</name>
    <dbReference type="NCBI Taxonomy" id="1817832"/>
    <lineage>
        <taxon>Bacteria</taxon>
        <taxon>Candidatus Doudnaibacteriota</taxon>
    </lineage>
</organism>
<comment type="caution">
    <text evidence="5">The sequence shown here is derived from an EMBL/GenBank/DDBJ whole genome shotgun (WGS) entry which is preliminary data.</text>
</comment>
<dbReference type="EMBL" id="MFES01000030">
    <property type="protein sequence ID" value="OGE84925.1"/>
    <property type="molecule type" value="Genomic_DNA"/>
</dbReference>
<protein>
    <recommendedName>
        <fullName evidence="4">HTH arsR-type domain-containing protein</fullName>
    </recommendedName>
</protein>
<dbReference type="Pfam" id="PF01022">
    <property type="entry name" value="HTH_5"/>
    <property type="match status" value="1"/>
</dbReference>
<dbReference type="InterPro" id="IPR036390">
    <property type="entry name" value="WH_DNA-bd_sf"/>
</dbReference>
<dbReference type="PANTHER" id="PTHR43132">
    <property type="entry name" value="ARSENICAL RESISTANCE OPERON REPRESSOR ARSR-RELATED"/>
    <property type="match status" value="1"/>
</dbReference>
<accession>A0A1F5P4Y7</accession>
<evidence type="ECO:0000256" key="1">
    <source>
        <dbReference type="ARBA" id="ARBA00023015"/>
    </source>
</evidence>
<evidence type="ECO:0000256" key="3">
    <source>
        <dbReference type="ARBA" id="ARBA00023163"/>
    </source>
</evidence>
<keyword evidence="2" id="KW-0238">DNA-binding</keyword>
<evidence type="ECO:0000256" key="2">
    <source>
        <dbReference type="ARBA" id="ARBA00023125"/>
    </source>
</evidence>
<dbReference type="STRING" id="1817832.A3J48_00340"/>
<keyword evidence="3" id="KW-0804">Transcription</keyword>
<dbReference type="Gene3D" id="1.10.10.10">
    <property type="entry name" value="Winged helix-like DNA-binding domain superfamily/Winged helix DNA-binding domain"/>
    <property type="match status" value="1"/>
</dbReference>
<sequence length="93" mass="10429">MGFSVKIRNWSKIFKALGSPNRLMILKILSNKGQVSVTALSEELGISLKNTSRNLSILLNLDLVEYEGKSDHVYYSLNKDMDKTVSSLLKVIL</sequence>
<reference evidence="5 6" key="1">
    <citation type="journal article" date="2016" name="Nat. Commun.">
        <title>Thousands of microbial genomes shed light on interconnected biogeochemical processes in an aquifer system.</title>
        <authorList>
            <person name="Anantharaman K."/>
            <person name="Brown C.T."/>
            <person name="Hug L.A."/>
            <person name="Sharon I."/>
            <person name="Castelle C.J."/>
            <person name="Probst A.J."/>
            <person name="Thomas B.C."/>
            <person name="Singh A."/>
            <person name="Wilkins M.J."/>
            <person name="Karaoz U."/>
            <person name="Brodie E.L."/>
            <person name="Williams K.H."/>
            <person name="Hubbard S.S."/>
            <person name="Banfield J.F."/>
        </authorList>
    </citation>
    <scope>NUCLEOTIDE SEQUENCE [LARGE SCALE GENOMIC DNA]</scope>
</reference>
<dbReference type="InterPro" id="IPR051011">
    <property type="entry name" value="Metal_resp_trans_reg"/>
</dbReference>
<keyword evidence="1" id="KW-0805">Transcription regulation</keyword>
<dbReference type="GO" id="GO:0003700">
    <property type="term" value="F:DNA-binding transcription factor activity"/>
    <property type="evidence" value="ECO:0007669"/>
    <property type="project" value="InterPro"/>
</dbReference>
<dbReference type="InterPro" id="IPR011991">
    <property type="entry name" value="ArsR-like_HTH"/>
</dbReference>
<evidence type="ECO:0000313" key="6">
    <source>
        <dbReference type="Proteomes" id="UP000176786"/>
    </source>
</evidence>
<dbReference type="AlphaFoldDB" id="A0A1F5P4Y7"/>
<evidence type="ECO:0000313" key="5">
    <source>
        <dbReference type="EMBL" id="OGE84925.1"/>
    </source>
</evidence>
<gene>
    <name evidence="5" type="ORF">A3J48_00340</name>
</gene>
<dbReference type="PRINTS" id="PR00778">
    <property type="entry name" value="HTHARSR"/>
</dbReference>
<dbReference type="PANTHER" id="PTHR43132:SF2">
    <property type="entry name" value="ARSENICAL RESISTANCE OPERON REPRESSOR ARSR-RELATED"/>
    <property type="match status" value="1"/>
</dbReference>
<dbReference type="SUPFAM" id="SSF46785">
    <property type="entry name" value="Winged helix' DNA-binding domain"/>
    <property type="match status" value="1"/>
</dbReference>
<dbReference type="GO" id="GO:0003677">
    <property type="term" value="F:DNA binding"/>
    <property type="evidence" value="ECO:0007669"/>
    <property type="project" value="UniProtKB-KW"/>
</dbReference>
<dbReference type="PROSITE" id="PS50987">
    <property type="entry name" value="HTH_ARSR_2"/>
    <property type="match status" value="1"/>
</dbReference>
<dbReference type="Proteomes" id="UP000176786">
    <property type="component" value="Unassembled WGS sequence"/>
</dbReference>